<comment type="caution">
    <text evidence="1">The sequence shown here is derived from an EMBL/GenBank/DDBJ whole genome shotgun (WGS) entry which is preliminary data.</text>
</comment>
<organism evidence="1 2">
    <name type="scientific">Lentilactobacillus buchneri DSM 20057</name>
    <dbReference type="NCBI Taxonomy" id="1423728"/>
    <lineage>
        <taxon>Bacteria</taxon>
        <taxon>Bacillati</taxon>
        <taxon>Bacillota</taxon>
        <taxon>Bacilli</taxon>
        <taxon>Lactobacillales</taxon>
        <taxon>Lactobacillaceae</taxon>
        <taxon>Lentilactobacillus</taxon>
    </lineage>
</organism>
<proteinExistence type="predicted"/>
<sequence>MTEKDNQHFVSAANLEAPISNVVVERGVFLSVKCLSTVVKITPFDKHKFSLE</sequence>
<name>A0A4R5NIV5_LENBU</name>
<dbReference type="RefSeq" id="WP_153106976.1">
    <property type="nucleotide sequence ID" value="NZ_AZDM01000056.1"/>
</dbReference>
<protein>
    <submittedName>
        <fullName evidence="1">Uncharacterized protein</fullName>
    </submittedName>
</protein>
<dbReference type="EMBL" id="PUFP01000074">
    <property type="protein sequence ID" value="TDG74381.1"/>
    <property type="molecule type" value="Genomic_DNA"/>
</dbReference>
<evidence type="ECO:0000313" key="2">
    <source>
        <dbReference type="Proteomes" id="UP000295181"/>
    </source>
</evidence>
<dbReference type="AlphaFoldDB" id="A0A4R5NIV5"/>
<gene>
    <name evidence="1" type="ORF">C5L32_002121</name>
</gene>
<dbReference type="GeneID" id="72461188"/>
<evidence type="ECO:0000313" key="1">
    <source>
        <dbReference type="EMBL" id="TDG74381.1"/>
    </source>
</evidence>
<accession>A0A4R5NIV5</accession>
<reference evidence="1 2" key="1">
    <citation type="journal article" date="2019" name="Appl. Microbiol. Biotechnol.">
        <title>Uncovering carbohydrate metabolism through a genotype-phenotype association study of 56 lactic acid bacteria genomes.</title>
        <authorList>
            <person name="Buron-Moles G."/>
            <person name="Chailyan A."/>
            <person name="Dolejs I."/>
            <person name="Forster J."/>
            <person name="Miks M.H."/>
        </authorList>
    </citation>
    <scope>NUCLEOTIDE SEQUENCE [LARGE SCALE GENOMIC DNA]</scope>
    <source>
        <strain evidence="1 2">ATCC 4005</strain>
    </source>
</reference>
<dbReference type="Proteomes" id="UP000295181">
    <property type="component" value="Unassembled WGS sequence"/>
</dbReference>